<evidence type="ECO:0000313" key="2">
    <source>
        <dbReference type="Proteomes" id="UP000245626"/>
    </source>
</evidence>
<accession>A0ACD0P7I2</accession>
<protein>
    <submittedName>
        <fullName evidence="1">Metallo-dependent phosphatase</fullName>
    </submittedName>
</protein>
<dbReference type="Proteomes" id="UP000245626">
    <property type="component" value="Unassembled WGS sequence"/>
</dbReference>
<gene>
    <name evidence="1" type="ORF">IE53DRAFT_404355</name>
</gene>
<organism evidence="1 2">
    <name type="scientific">Violaceomyces palustris</name>
    <dbReference type="NCBI Taxonomy" id="1673888"/>
    <lineage>
        <taxon>Eukaryota</taxon>
        <taxon>Fungi</taxon>
        <taxon>Dikarya</taxon>
        <taxon>Basidiomycota</taxon>
        <taxon>Ustilaginomycotina</taxon>
        <taxon>Ustilaginomycetes</taxon>
        <taxon>Violaceomycetales</taxon>
        <taxon>Violaceomycetaceae</taxon>
        <taxon>Violaceomyces</taxon>
    </lineage>
</organism>
<dbReference type="EMBL" id="KZ819700">
    <property type="protein sequence ID" value="PWN54014.1"/>
    <property type="molecule type" value="Genomic_DNA"/>
</dbReference>
<name>A0ACD0P7I2_9BASI</name>
<proteinExistence type="predicted"/>
<evidence type="ECO:0000313" key="1">
    <source>
        <dbReference type="EMBL" id="PWN54014.1"/>
    </source>
</evidence>
<keyword evidence="2" id="KW-1185">Reference proteome</keyword>
<sequence length="292" mass="33088">MFEQESTGVTCFADYELSNPPKITSETHVRFVIVSDTHSTQPHVPDGDVLLHCGDLTDLGTDDAIQKQIEWIKSLPHPIKIIIAGNHDFAACNVKGWYESRGVELHSMFNKPISDTERVKKFLQSEPPHFVYLENQSFEFFVNRPGVSQRKWKVFGSPWTPEFENWAWNYGRGEMAKEVLSGIPSDIDILLTHGPPHAIGGLDVIHDGRQVGCEELTRKLREGEITPAIHAFGHIHEARGVHTESFDRDGRNDTSTLFVNAALVEYDQEAWENSRIFVYKVINKPVIVDVEV</sequence>
<reference evidence="1 2" key="1">
    <citation type="journal article" date="2018" name="Mol. Biol. Evol.">
        <title>Broad Genomic Sampling Reveals a Smut Pathogenic Ancestry of the Fungal Clade Ustilaginomycotina.</title>
        <authorList>
            <person name="Kijpornyongpan T."/>
            <person name="Mondo S.J."/>
            <person name="Barry K."/>
            <person name="Sandor L."/>
            <person name="Lee J."/>
            <person name="Lipzen A."/>
            <person name="Pangilinan J."/>
            <person name="LaButti K."/>
            <person name="Hainaut M."/>
            <person name="Henrissat B."/>
            <person name="Grigoriev I.V."/>
            <person name="Spatafora J.W."/>
            <person name="Aime M.C."/>
        </authorList>
    </citation>
    <scope>NUCLEOTIDE SEQUENCE [LARGE SCALE GENOMIC DNA]</scope>
    <source>
        <strain evidence="1 2">SA 807</strain>
    </source>
</reference>